<accession>A0A9Q0R4R0</accession>
<evidence type="ECO:0000256" key="4">
    <source>
        <dbReference type="ARBA" id="ARBA00023136"/>
    </source>
</evidence>
<dbReference type="InterPro" id="IPR047843">
    <property type="entry name" value="WLS-like_TM"/>
</dbReference>
<keyword evidence="4 6" id="KW-0472">Membrane</keyword>
<keyword evidence="9" id="KW-1185">Reference proteome</keyword>
<dbReference type="Pfam" id="PF06664">
    <property type="entry name" value="WLS-like_TM"/>
    <property type="match status" value="1"/>
</dbReference>
<dbReference type="GO" id="GO:0015643">
    <property type="term" value="F:toxic substance binding"/>
    <property type="evidence" value="ECO:0007669"/>
    <property type="project" value="InterPro"/>
</dbReference>
<feature type="transmembrane region" description="Helical" evidence="6">
    <location>
        <begin position="18"/>
        <end position="37"/>
    </location>
</feature>
<keyword evidence="2 6" id="KW-0812">Transmembrane</keyword>
<dbReference type="EMBL" id="JAPDFW010000147">
    <property type="protein sequence ID" value="KAJ5066206.1"/>
    <property type="molecule type" value="Genomic_DNA"/>
</dbReference>
<feature type="transmembrane region" description="Helical" evidence="6">
    <location>
        <begin position="275"/>
        <end position="299"/>
    </location>
</feature>
<organism evidence="8 9">
    <name type="scientific">Anaeramoeba ignava</name>
    <name type="common">Anaerobic marine amoeba</name>
    <dbReference type="NCBI Taxonomy" id="1746090"/>
    <lineage>
        <taxon>Eukaryota</taxon>
        <taxon>Metamonada</taxon>
        <taxon>Anaeramoebidae</taxon>
        <taxon>Anaeramoeba</taxon>
    </lineage>
</organism>
<feature type="transmembrane region" description="Helical" evidence="6">
    <location>
        <begin position="174"/>
        <end position="197"/>
    </location>
</feature>
<comment type="subcellular location">
    <subcellularLocation>
        <location evidence="1">Membrane</location>
        <topology evidence="1">Multi-pass membrane protein</topology>
    </subcellularLocation>
</comment>
<dbReference type="GO" id="GO:0016020">
    <property type="term" value="C:membrane"/>
    <property type="evidence" value="ECO:0007669"/>
    <property type="project" value="UniProtKB-SubCell"/>
</dbReference>
<evidence type="ECO:0000256" key="3">
    <source>
        <dbReference type="ARBA" id="ARBA00022989"/>
    </source>
</evidence>
<keyword evidence="3 6" id="KW-1133">Transmembrane helix</keyword>
<protein>
    <submittedName>
        <fullName evidence="8">Transmembrane protein</fullName>
    </submittedName>
</protein>
<evidence type="ECO:0000256" key="6">
    <source>
        <dbReference type="SAM" id="Phobius"/>
    </source>
</evidence>
<evidence type="ECO:0000259" key="7">
    <source>
        <dbReference type="Pfam" id="PF06664"/>
    </source>
</evidence>
<dbReference type="InterPro" id="IPR040416">
    <property type="entry name" value="TMEM181"/>
</dbReference>
<feature type="transmembrane region" description="Helical" evidence="6">
    <location>
        <begin position="388"/>
        <end position="409"/>
    </location>
</feature>
<evidence type="ECO:0000256" key="5">
    <source>
        <dbReference type="SAM" id="MobiDB-lite"/>
    </source>
</evidence>
<name>A0A9Q0R4R0_ANAIG</name>
<dbReference type="Proteomes" id="UP001149090">
    <property type="component" value="Unassembled WGS sequence"/>
</dbReference>
<dbReference type="PANTHER" id="PTHR31918">
    <property type="entry name" value="TRANSMEMBRANE PROTEIN 181"/>
    <property type="match status" value="1"/>
</dbReference>
<evidence type="ECO:0000313" key="8">
    <source>
        <dbReference type="EMBL" id="KAJ5066206.1"/>
    </source>
</evidence>
<proteinExistence type="predicted"/>
<evidence type="ECO:0000256" key="1">
    <source>
        <dbReference type="ARBA" id="ARBA00004141"/>
    </source>
</evidence>
<dbReference type="PANTHER" id="PTHR31918:SF1">
    <property type="entry name" value="TRANSMEMBRANE PROTEIN 181"/>
    <property type="match status" value="1"/>
</dbReference>
<dbReference type="OrthoDB" id="28186at2759"/>
<feature type="transmembrane region" description="Helical" evidence="6">
    <location>
        <begin position="217"/>
        <end position="239"/>
    </location>
</feature>
<reference evidence="8" key="1">
    <citation type="submission" date="2022-10" db="EMBL/GenBank/DDBJ databases">
        <title>Novel sulphate-reducing endosymbionts in the free-living metamonad Anaeramoeba.</title>
        <authorList>
            <person name="Jerlstrom-Hultqvist J."/>
            <person name="Cepicka I."/>
            <person name="Gallot-Lavallee L."/>
            <person name="Salas-Leiva D."/>
            <person name="Curtis B.A."/>
            <person name="Zahonova K."/>
            <person name="Pipaliya S."/>
            <person name="Dacks J."/>
            <person name="Roger A.J."/>
        </authorList>
    </citation>
    <scope>NUCLEOTIDE SEQUENCE</scope>
    <source>
        <strain evidence="8">BMAN</strain>
    </source>
</reference>
<dbReference type="AlphaFoldDB" id="A0A9Q0R4R0"/>
<feature type="transmembrane region" description="Helical" evidence="6">
    <location>
        <begin position="319"/>
        <end position="339"/>
    </location>
</feature>
<gene>
    <name evidence="8" type="ORF">M0811_03539</name>
</gene>
<feature type="transmembrane region" description="Helical" evidence="6">
    <location>
        <begin position="359"/>
        <end position="382"/>
    </location>
</feature>
<feature type="domain" description="Wntless-like transmembrane" evidence="7">
    <location>
        <begin position="171"/>
        <end position="412"/>
    </location>
</feature>
<feature type="region of interest" description="Disordered" evidence="5">
    <location>
        <begin position="432"/>
        <end position="479"/>
    </location>
</feature>
<evidence type="ECO:0000313" key="9">
    <source>
        <dbReference type="Proteomes" id="UP001149090"/>
    </source>
</evidence>
<feature type="transmembrane region" description="Helical" evidence="6">
    <location>
        <begin position="245"/>
        <end position="263"/>
    </location>
</feature>
<dbReference type="OMA" id="EFCKVDF"/>
<comment type="caution">
    <text evidence="8">The sequence shown here is derived from an EMBL/GenBank/DDBJ whole genome shotgun (WGS) entry which is preliminary data.</text>
</comment>
<evidence type="ECO:0000256" key="2">
    <source>
        <dbReference type="ARBA" id="ARBA00022692"/>
    </source>
</evidence>
<sequence length="479" mass="56307">MKLAHKPKLDFFSTKKKVVVIIAFVIFLFFAVGIGALGPQVMETKTLIYENLPSNQNLQIPGEIIDMSRLHHSLFIYIEFFNSNDYKFDVEGIFDLTLSVRSGNDPWKTITKVDEHKRMVSCSPNSFCNKIYFIHETCVEYDQYQFVLNVDISNTEQLFSRADVSFEFYKKSFILFRMVFGFIFLIFSIGSLCLWAYNTFEISWRKLRHEQKWITVLSFALIFFNNPFYPTIVLVKGWFPDFLESLFRAVFLVFLLSFWLVAFDSFRFKKEHRSFLKLILPKLILFGAILILFCVTYLWEQLHLRTDPQYQEAEDMPGFYALRIIIFILLGIYLLWLIYTTYRAFREVKDFPENKSSFYFMFAFSFITFIFTAIFLSAGYIHQTENTSIVFLSTFGIFNLYIWFMVVVFSPTRVEGLQKLDEEDDIQDIAKSNDDLSPKISGDDLVDNSIVKSSDENKNEVELENVTLNQNSDSDEKLN</sequence>